<evidence type="ECO:0000313" key="18">
    <source>
        <dbReference type="Proteomes" id="UP000664169"/>
    </source>
</evidence>
<feature type="compositionally biased region" description="Polar residues" evidence="13">
    <location>
        <begin position="350"/>
        <end position="376"/>
    </location>
</feature>
<gene>
    <name evidence="17" type="ORF">GOMPHAMPRED_003873</name>
</gene>
<name>A0A8H3FP72_9LECA</name>
<evidence type="ECO:0000256" key="10">
    <source>
        <dbReference type="ARBA" id="ARBA00023295"/>
    </source>
</evidence>
<keyword evidence="11" id="KW-0961">Cell wall biogenesis/degradation</keyword>
<dbReference type="GO" id="GO:0016020">
    <property type="term" value="C:membrane"/>
    <property type="evidence" value="ECO:0007669"/>
    <property type="project" value="UniProtKB-SubCell"/>
</dbReference>
<dbReference type="Gene3D" id="2.60.120.200">
    <property type="match status" value="1"/>
</dbReference>
<dbReference type="GO" id="GO:0031505">
    <property type="term" value="P:fungal-type cell wall organization"/>
    <property type="evidence" value="ECO:0007669"/>
    <property type="project" value="TreeGrafter"/>
</dbReference>
<accession>A0A8H3FP72</accession>
<dbReference type="InterPro" id="IPR013320">
    <property type="entry name" value="ConA-like_dom_sf"/>
</dbReference>
<evidence type="ECO:0000256" key="11">
    <source>
        <dbReference type="ARBA" id="ARBA00023316"/>
    </source>
</evidence>
<feature type="chain" id="PRO_5034270626" description="chitinase" evidence="15">
    <location>
        <begin position="20"/>
        <end position="402"/>
    </location>
</feature>
<evidence type="ECO:0000256" key="2">
    <source>
        <dbReference type="ARBA" id="ARBA00004370"/>
    </source>
</evidence>
<dbReference type="Pfam" id="PF00722">
    <property type="entry name" value="Glyco_hydro_16"/>
    <property type="match status" value="1"/>
</dbReference>
<dbReference type="PANTHER" id="PTHR10963">
    <property type="entry name" value="GLYCOSYL HYDROLASE-RELATED"/>
    <property type="match status" value="1"/>
</dbReference>
<dbReference type="GO" id="GO:0008843">
    <property type="term" value="F:endochitinase activity"/>
    <property type="evidence" value="ECO:0007669"/>
    <property type="project" value="UniProtKB-EC"/>
</dbReference>
<feature type="transmembrane region" description="Helical" evidence="14">
    <location>
        <begin position="304"/>
        <end position="326"/>
    </location>
</feature>
<keyword evidence="7" id="KW-0378">Hydrolase</keyword>
<evidence type="ECO:0000256" key="9">
    <source>
        <dbReference type="ARBA" id="ARBA00023180"/>
    </source>
</evidence>
<dbReference type="OrthoDB" id="4781at2759"/>
<feature type="region of interest" description="Disordered" evidence="13">
    <location>
        <begin position="350"/>
        <end position="402"/>
    </location>
</feature>
<dbReference type="GO" id="GO:0005975">
    <property type="term" value="P:carbohydrate metabolic process"/>
    <property type="evidence" value="ECO:0007669"/>
    <property type="project" value="InterPro"/>
</dbReference>
<keyword evidence="10" id="KW-0326">Glycosidase</keyword>
<evidence type="ECO:0000256" key="4">
    <source>
        <dbReference type="ARBA" id="ARBA00022676"/>
    </source>
</evidence>
<feature type="domain" description="GH16" evidence="16">
    <location>
        <begin position="30"/>
        <end position="243"/>
    </location>
</feature>
<comment type="catalytic activity">
    <reaction evidence="1">
        <text>Random endo-hydrolysis of N-acetyl-beta-D-glucosaminide (1-&gt;4)-beta-linkages in chitin and chitodextrins.</text>
        <dbReference type="EC" id="3.2.1.14"/>
    </reaction>
</comment>
<keyword evidence="14" id="KW-1133">Transmembrane helix</keyword>
<sequence length="402" mass="44241">MHRLLSIGLLVASINQAFAQISSSCNPLNTTVACPPDPALGTSYTWNMANNTLKDTTVWNVTNGQINYADGSAQFVIAQKGQSPTIKSNFYFMWGGASITLKAATGQGIVSSLTYLSDDLDEVDWEWVGGNNTHVQTNYFGKGNTTVYDRAVWVPVDEPQSKFHNYSINWSSSELQWLIDGNVVRSLPYGQADDHGKQFPQTPLDVRMGIWAGGDESLGNTNWTVQWAGGPVDYSQAPFTMQVQQVQVNDGTQGISQYTYSDKTGNWQSIKTVPGNSTALNAINAPPAQTIEQKWDGLSTAAKIGIACAVGGVILLLAIICTVCCVRQRKTGRREREIADADWDRANSEMMSYRQQMQRPNIYSPNPFSDSKTDLNPSGYDHGEYGMTPMSPNPQYAPKQYR</sequence>
<evidence type="ECO:0000259" key="16">
    <source>
        <dbReference type="PROSITE" id="PS51762"/>
    </source>
</evidence>
<dbReference type="CDD" id="cd02183">
    <property type="entry name" value="GH16_fungal_CRH1_transglycosylase"/>
    <property type="match status" value="1"/>
</dbReference>
<keyword evidence="14" id="KW-0812">Transmembrane</keyword>
<comment type="similarity">
    <text evidence="12">Belongs to the glycosyl hydrolase 16 family. CRH1 subfamily.</text>
</comment>
<evidence type="ECO:0000256" key="5">
    <source>
        <dbReference type="ARBA" id="ARBA00022679"/>
    </source>
</evidence>
<evidence type="ECO:0000256" key="3">
    <source>
        <dbReference type="ARBA" id="ARBA00012729"/>
    </source>
</evidence>
<dbReference type="GO" id="GO:0016757">
    <property type="term" value="F:glycosyltransferase activity"/>
    <property type="evidence" value="ECO:0007669"/>
    <property type="project" value="UniProtKB-KW"/>
</dbReference>
<dbReference type="PROSITE" id="PS51762">
    <property type="entry name" value="GH16_2"/>
    <property type="match status" value="1"/>
</dbReference>
<evidence type="ECO:0000256" key="12">
    <source>
        <dbReference type="ARBA" id="ARBA00038074"/>
    </source>
</evidence>
<organism evidence="17 18">
    <name type="scientific">Gomphillus americanus</name>
    <dbReference type="NCBI Taxonomy" id="1940652"/>
    <lineage>
        <taxon>Eukaryota</taxon>
        <taxon>Fungi</taxon>
        <taxon>Dikarya</taxon>
        <taxon>Ascomycota</taxon>
        <taxon>Pezizomycotina</taxon>
        <taxon>Lecanoromycetes</taxon>
        <taxon>OSLEUM clade</taxon>
        <taxon>Ostropomycetidae</taxon>
        <taxon>Ostropales</taxon>
        <taxon>Graphidaceae</taxon>
        <taxon>Gomphilloideae</taxon>
        <taxon>Gomphillus</taxon>
    </lineage>
</organism>
<evidence type="ECO:0000256" key="6">
    <source>
        <dbReference type="ARBA" id="ARBA00022729"/>
    </source>
</evidence>
<dbReference type="AlphaFoldDB" id="A0A8H3FP72"/>
<comment type="subcellular location">
    <subcellularLocation>
        <location evidence="2">Membrane</location>
    </subcellularLocation>
</comment>
<dbReference type="InterPro" id="IPR050546">
    <property type="entry name" value="Glycosyl_Hydrlase_16"/>
</dbReference>
<proteinExistence type="inferred from homology"/>
<feature type="signal peptide" evidence="15">
    <location>
        <begin position="1"/>
        <end position="19"/>
    </location>
</feature>
<dbReference type="SUPFAM" id="SSF49899">
    <property type="entry name" value="Concanavalin A-like lectins/glucanases"/>
    <property type="match status" value="1"/>
</dbReference>
<dbReference type="PROSITE" id="PS51257">
    <property type="entry name" value="PROKAR_LIPOPROTEIN"/>
    <property type="match status" value="1"/>
</dbReference>
<evidence type="ECO:0000256" key="8">
    <source>
        <dbReference type="ARBA" id="ARBA00023136"/>
    </source>
</evidence>
<dbReference type="EC" id="3.2.1.14" evidence="3"/>
<keyword evidence="9" id="KW-0325">Glycoprotein</keyword>
<keyword evidence="6 15" id="KW-0732">Signal</keyword>
<evidence type="ECO:0000256" key="15">
    <source>
        <dbReference type="SAM" id="SignalP"/>
    </source>
</evidence>
<dbReference type="Proteomes" id="UP000664169">
    <property type="component" value="Unassembled WGS sequence"/>
</dbReference>
<keyword evidence="4" id="KW-0328">Glycosyltransferase</keyword>
<comment type="caution">
    <text evidence="17">The sequence shown here is derived from an EMBL/GenBank/DDBJ whole genome shotgun (WGS) entry which is preliminary data.</text>
</comment>
<evidence type="ECO:0000256" key="14">
    <source>
        <dbReference type="SAM" id="Phobius"/>
    </source>
</evidence>
<dbReference type="PANTHER" id="PTHR10963:SF27">
    <property type="entry name" value="GLYCOSIDASE-RELATED"/>
    <property type="match status" value="1"/>
</dbReference>
<keyword evidence="5" id="KW-0808">Transferase</keyword>
<evidence type="ECO:0000256" key="13">
    <source>
        <dbReference type="SAM" id="MobiDB-lite"/>
    </source>
</evidence>
<reference evidence="17" key="1">
    <citation type="submission" date="2021-03" db="EMBL/GenBank/DDBJ databases">
        <authorList>
            <person name="Tagirdzhanova G."/>
        </authorList>
    </citation>
    <scope>NUCLEOTIDE SEQUENCE</scope>
</reference>
<evidence type="ECO:0000256" key="7">
    <source>
        <dbReference type="ARBA" id="ARBA00022801"/>
    </source>
</evidence>
<dbReference type="GO" id="GO:0009277">
    <property type="term" value="C:fungal-type cell wall"/>
    <property type="evidence" value="ECO:0007669"/>
    <property type="project" value="TreeGrafter"/>
</dbReference>
<dbReference type="InterPro" id="IPR000757">
    <property type="entry name" value="Beta-glucanase-like"/>
</dbReference>
<dbReference type="EMBL" id="CAJPDQ010000023">
    <property type="protein sequence ID" value="CAF9925378.1"/>
    <property type="molecule type" value="Genomic_DNA"/>
</dbReference>
<keyword evidence="8 14" id="KW-0472">Membrane</keyword>
<evidence type="ECO:0000256" key="1">
    <source>
        <dbReference type="ARBA" id="ARBA00000822"/>
    </source>
</evidence>
<evidence type="ECO:0000313" key="17">
    <source>
        <dbReference type="EMBL" id="CAF9925378.1"/>
    </source>
</evidence>
<keyword evidence="18" id="KW-1185">Reference proteome</keyword>
<protein>
    <recommendedName>
        <fullName evidence="3">chitinase</fullName>
        <ecNumber evidence="3">3.2.1.14</ecNumber>
    </recommendedName>
</protein>